<dbReference type="Proteomes" id="UP000275846">
    <property type="component" value="Unassembled WGS sequence"/>
</dbReference>
<keyword evidence="2" id="KW-1185">Reference proteome</keyword>
<gene>
    <name evidence="1" type="ORF">SSLN_LOCUS689</name>
</gene>
<protein>
    <submittedName>
        <fullName evidence="1">Uncharacterized protein</fullName>
    </submittedName>
</protein>
<dbReference type="EMBL" id="UYSU01000621">
    <property type="protein sequence ID" value="VDL86043.1"/>
    <property type="molecule type" value="Genomic_DNA"/>
</dbReference>
<sequence length="103" mass="11575">MVLLRGHTPGNSHDQHAKPGEGLRCCVCLHTRYVCSLPSTLPFSRPSCPPFSSYVYPPPLGLFSFRLSPLLLYIYFSPSLSVLNLPSSRMVEKFLRRGRHAIT</sequence>
<evidence type="ECO:0000313" key="2">
    <source>
        <dbReference type="Proteomes" id="UP000275846"/>
    </source>
</evidence>
<name>A0A3P7C2B8_SCHSO</name>
<proteinExistence type="predicted"/>
<evidence type="ECO:0000313" key="1">
    <source>
        <dbReference type="EMBL" id="VDL86043.1"/>
    </source>
</evidence>
<reference evidence="1 2" key="1">
    <citation type="submission" date="2018-11" db="EMBL/GenBank/DDBJ databases">
        <authorList>
            <consortium name="Pathogen Informatics"/>
        </authorList>
    </citation>
    <scope>NUCLEOTIDE SEQUENCE [LARGE SCALE GENOMIC DNA]</scope>
    <source>
        <strain evidence="1 2">NST_G2</strain>
    </source>
</reference>
<organism evidence="1 2">
    <name type="scientific">Schistocephalus solidus</name>
    <name type="common">Tapeworm</name>
    <dbReference type="NCBI Taxonomy" id="70667"/>
    <lineage>
        <taxon>Eukaryota</taxon>
        <taxon>Metazoa</taxon>
        <taxon>Spiralia</taxon>
        <taxon>Lophotrochozoa</taxon>
        <taxon>Platyhelminthes</taxon>
        <taxon>Cestoda</taxon>
        <taxon>Eucestoda</taxon>
        <taxon>Diphyllobothriidea</taxon>
        <taxon>Diphyllobothriidae</taxon>
        <taxon>Schistocephalus</taxon>
    </lineage>
</organism>
<accession>A0A3P7C2B8</accession>
<dbReference type="AlphaFoldDB" id="A0A3P7C2B8"/>